<dbReference type="EMBL" id="AWSA01000085">
    <property type="protein sequence ID" value="EWS99630.1"/>
    <property type="molecule type" value="Genomic_DNA"/>
</dbReference>
<organism evidence="3 4">
    <name type="scientific">Intrasporangium oryzae NRRL B-24470</name>
    <dbReference type="NCBI Taxonomy" id="1386089"/>
    <lineage>
        <taxon>Bacteria</taxon>
        <taxon>Bacillati</taxon>
        <taxon>Actinomycetota</taxon>
        <taxon>Actinomycetes</taxon>
        <taxon>Micrococcales</taxon>
        <taxon>Intrasporangiaceae</taxon>
        <taxon>Intrasporangium</taxon>
    </lineage>
</organism>
<evidence type="ECO:0000313" key="3">
    <source>
        <dbReference type="EMBL" id="EWS99630.1"/>
    </source>
</evidence>
<evidence type="ECO:0000259" key="2">
    <source>
        <dbReference type="Pfam" id="PF01814"/>
    </source>
</evidence>
<keyword evidence="4" id="KW-1185">Reference proteome</keyword>
<evidence type="ECO:0000313" key="4">
    <source>
        <dbReference type="Proteomes" id="UP000019489"/>
    </source>
</evidence>
<feature type="region of interest" description="Disordered" evidence="1">
    <location>
        <begin position="145"/>
        <end position="181"/>
    </location>
</feature>
<sequence>MCEYCGCQQIPVIGELTAEHDAVVALIALVRRDLARDDRDAAARTTRDITAVLGPHTVVEEDGLFPLMADEFPDHIDALRDEHARIHTVLAESATAVPDDPAWPSRLLTTLELLREHILKEQDGVFPATLSVLDGDGWEQVERVRERAGSALVPASDAPPGHHHHPHESHDHDDHHHVCAG</sequence>
<comment type="caution">
    <text evidence="3">The sequence shown here is derived from an EMBL/GenBank/DDBJ whole genome shotgun (WGS) entry which is preliminary data.</text>
</comment>
<dbReference type="STRING" id="1386089.N865_21760"/>
<reference evidence="3 4" key="1">
    <citation type="submission" date="2013-08" db="EMBL/GenBank/DDBJ databases">
        <title>Intrasporangium oryzae NRRL B-24470.</title>
        <authorList>
            <person name="Liu H."/>
            <person name="Wang G."/>
        </authorList>
    </citation>
    <scope>NUCLEOTIDE SEQUENCE [LARGE SCALE GENOMIC DNA]</scope>
    <source>
        <strain evidence="3 4">NRRL B-24470</strain>
    </source>
</reference>
<dbReference type="eggNOG" id="COG3945">
    <property type="taxonomic scope" value="Bacteria"/>
</dbReference>
<feature type="domain" description="Hemerythrin-like" evidence="2">
    <location>
        <begin position="14"/>
        <end position="128"/>
    </location>
</feature>
<dbReference type="PATRIC" id="fig|1386089.3.peg.4154"/>
<evidence type="ECO:0000256" key="1">
    <source>
        <dbReference type="SAM" id="MobiDB-lite"/>
    </source>
</evidence>
<gene>
    <name evidence="3" type="ORF">N865_21760</name>
</gene>
<dbReference type="InterPro" id="IPR012312">
    <property type="entry name" value="Hemerythrin-like"/>
</dbReference>
<dbReference type="Proteomes" id="UP000019489">
    <property type="component" value="Unassembled WGS sequence"/>
</dbReference>
<dbReference type="RefSeq" id="WP_084328440.1">
    <property type="nucleotide sequence ID" value="NZ_AWSA01000085.1"/>
</dbReference>
<protein>
    <submittedName>
        <fullName evidence="3">Hemerythrin HHE cation-binding protein</fullName>
    </submittedName>
</protein>
<dbReference type="Pfam" id="PF01814">
    <property type="entry name" value="Hemerythrin"/>
    <property type="match status" value="1"/>
</dbReference>
<feature type="compositionally biased region" description="Basic and acidic residues" evidence="1">
    <location>
        <begin position="168"/>
        <end position="181"/>
    </location>
</feature>
<dbReference type="OrthoDB" id="3381279at2"/>
<proteinExistence type="predicted"/>
<dbReference type="Gene3D" id="1.20.120.520">
    <property type="entry name" value="nmb1532 protein domain like"/>
    <property type="match status" value="1"/>
</dbReference>
<accession>W9G0N6</accession>
<dbReference type="AlphaFoldDB" id="W9G0N6"/>
<name>W9G0N6_9MICO</name>